<feature type="compositionally biased region" description="Low complexity" evidence="1">
    <location>
        <begin position="542"/>
        <end position="551"/>
    </location>
</feature>
<evidence type="ECO:0000313" key="2">
    <source>
        <dbReference type="EMBL" id="CAI2387874.1"/>
    </source>
</evidence>
<keyword evidence="3" id="KW-1185">Reference proteome</keyword>
<dbReference type="Proteomes" id="UP001295684">
    <property type="component" value="Unassembled WGS sequence"/>
</dbReference>
<reference evidence="2" key="1">
    <citation type="submission" date="2023-07" db="EMBL/GenBank/DDBJ databases">
        <authorList>
            <consortium name="AG Swart"/>
            <person name="Singh M."/>
            <person name="Singh A."/>
            <person name="Seah K."/>
            <person name="Emmerich C."/>
        </authorList>
    </citation>
    <scope>NUCLEOTIDE SEQUENCE</scope>
    <source>
        <strain evidence="2">DP1</strain>
    </source>
</reference>
<sequence length="570" mass="67130">MDLNSKPGSSASYYPQKGLEGVLTHLNCQQKLEFPSSKPLYLTNVSRRRIKSRKLNNRTRNSKMNQSFSIRKNRLRNQNRSPDPYSEKEKNPWNNKSASHYINFHPTESIYKTRNNFSAEKGHQPRSLFNSSNTISDSTNFQNSQIQVSLDKMSRKERCSKANISSYNIDTGKLIKKADSKIKGILQTLHGLNAPAKSLAGTHDKSKNTEYEEGYILNAGRPGTSAEKVAEPQDHQSISQRKARLRRNAKSLNTSSVVKNGSMRHKDLEDRIERDIEYLIDNPFKLKKFEAILDNIKQKHKSKKTAKHTENFVKKNISFPEGYNRVRKTSYDQKVFHVKNRRYYKEALDREKKIYDNQRWEIFRKNCDREKQMVLKTKIKKARAKHIFTLYNIRQVLRILRNEASKKKEEMVLKNRMRFASKKIHKNYQKSALNLAPTLYDRNVSRIRQSLSFSHVIQNDWYVEKASQCVRWILDEVSFRKHIQSKFINFTKSVAIIQVFYKERLRKKKEKEQRKIWEEARKSYKKKGKSKRHKNRKFSRASGKSVLSKKSLSIKREKEPQSSIFLSEIP</sequence>
<feature type="region of interest" description="Disordered" evidence="1">
    <location>
        <begin position="222"/>
        <end position="250"/>
    </location>
</feature>
<protein>
    <submittedName>
        <fullName evidence="2">Uncharacterized protein</fullName>
    </submittedName>
</protein>
<dbReference type="EMBL" id="CAMPGE010030355">
    <property type="protein sequence ID" value="CAI2387874.1"/>
    <property type="molecule type" value="Genomic_DNA"/>
</dbReference>
<evidence type="ECO:0000313" key="3">
    <source>
        <dbReference type="Proteomes" id="UP001295684"/>
    </source>
</evidence>
<comment type="caution">
    <text evidence="2">The sequence shown here is derived from an EMBL/GenBank/DDBJ whole genome shotgun (WGS) entry which is preliminary data.</text>
</comment>
<evidence type="ECO:0000256" key="1">
    <source>
        <dbReference type="SAM" id="MobiDB-lite"/>
    </source>
</evidence>
<gene>
    <name evidence="2" type="ORF">ECRASSUSDP1_LOCUS29508</name>
</gene>
<feature type="compositionally biased region" description="Basic residues" evidence="1">
    <location>
        <begin position="523"/>
        <end position="539"/>
    </location>
</feature>
<feature type="compositionally biased region" description="Basic residues" evidence="1">
    <location>
        <begin position="52"/>
        <end position="61"/>
    </location>
</feature>
<feature type="region of interest" description="Disordered" evidence="1">
    <location>
        <begin position="521"/>
        <end position="570"/>
    </location>
</feature>
<feature type="region of interest" description="Disordered" evidence="1">
    <location>
        <begin position="52"/>
        <end position="98"/>
    </location>
</feature>
<name>A0AAD2DB37_EUPCR</name>
<proteinExistence type="predicted"/>
<dbReference type="AlphaFoldDB" id="A0AAD2DB37"/>
<accession>A0AAD2DB37</accession>
<feature type="compositionally biased region" description="Polar residues" evidence="1">
    <location>
        <begin position="561"/>
        <end position="570"/>
    </location>
</feature>
<organism evidence="2 3">
    <name type="scientific">Euplotes crassus</name>
    <dbReference type="NCBI Taxonomy" id="5936"/>
    <lineage>
        <taxon>Eukaryota</taxon>
        <taxon>Sar</taxon>
        <taxon>Alveolata</taxon>
        <taxon>Ciliophora</taxon>
        <taxon>Intramacronucleata</taxon>
        <taxon>Spirotrichea</taxon>
        <taxon>Hypotrichia</taxon>
        <taxon>Euplotida</taxon>
        <taxon>Euplotidae</taxon>
        <taxon>Moneuplotes</taxon>
    </lineage>
</organism>